<evidence type="ECO:0000256" key="1">
    <source>
        <dbReference type="ARBA" id="ARBA00022676"/>
    </source>
</evidence>
<dbReference type="GO" id="GO:0046872">
    <property type="term" value="F:metal ion binding"/>
    <property type="evidence" value="ECO:0007669"/>
    <property type="project" value="UniProtKB-KW"/>
</dbReference>
<dbReference type="PANTHER" id="PTHR13778">
    <property type="entry name" value="GLYCOSYLTRANSFERASE 8 DOMAIN-CONTAINING PROTEIN"/>
    <property type="match status" value="1"/>
</dbReference>
<evidence type="ECO:0000256" key="2">
    <source>
        <dbReference type="ARBA" id="ARBA00022679"/>
    </source>
</evidence>
<dbReference type="InterPro" id="IPR029044">
    <property type="entry name" value="Nucleotide-diphossugar_trans"/>
</dbReference>
<dbReference type="Pfam" id="PF01501">
    <property type="entry name" value="Glyco_transf_8"/>
    <property type="match status" value="1"/>
</dbReference>
<proteinExistence type="predicted"/>
<sequence length="284" mass="33153">MLKPIHLLVTLDEGYVYPLKVMLLSLFENNPDEEIKVWLVHAGISVSSLTSISRLVNRLGGTFEPCLIDDTFFDSAPVVERYPKEMYFRLLAGQILPEELERVLYIDPDTLIINPLTNLWEMDLQGHMFGAAVHKGITNLTTGINNIRLGTNHGYYNSGIMLIDLQQARQKIHLADIEYVIQESGHYLMLPDQDILNFLYGEDILEIPEEKWNYDTRKFKAYYARSLTKIDLHWVMENTHILHFCGRPKPWEKESDGRFVALYHHYEQRLHRYNNKMDRGENNG</sequence>
<dbReference type="InterPro" id="IPR002495">
    <property type="entry name" value="Glyco_trans_8"/>
</dbReference>
<reference evidence="4" key="1">
    <citation type="submission" date="2023-01" db="EMBL/GenBank/DDBJ databases">
        <title>Oxazolidinone resistance genes in florfenicol resistant enterococci from beef cattle and veal calves at slaughter.</title>
        <authorList>
            <person name="Biggel M."/>
        </authorList>
    </citation>
    <scope>NUCLEOTIDE SEQUENCE</scope>
    <source>
        <strain evidence="4">K204-1</strain>
    </source>
</reference>
<dbReference type="InterPro" id="IPR050748">
    <property type="entry name" value="Glycosyltrans_8_dom-fam"/>
</dbReference>
<keyword evidence="2" id="KW-0808">Transferase</keyword>
<dbReference type="AlphaFoldDB" id="A0AAE9XNW0"/>
<organism evidence="4 5">
    <name type="scientific">Vagococcus lutrae</name>
    <dbReference type="NCBI Taxonomy" id="81947"/>
    <lineage>
        <taxon>Bacteria</taxon>
        <taxon>Bacillati</taxon>
        <taxon>Bacillota</taxon>
        <taxon>Bacilli</taxon>
        <taxon>Lactobacillales</taxon>
        <taxon>Enterococcaceae</taxon>
        <taxon>Vagococcus</taxon>
    </lineage>
</organism>
<name>A0AAE9XNW0_9ENTE</name>
<gene>
    <name evidence="4" type="ORF">PML95_02710</name>
</gene>
<keyword evidence="3" id="KW-0479">Metal-binding</keyword>
<dbReference type="CDD" id="cd04194">
    <property type="entry name" value="GT8_A4GalT_like"/>
    <property type="match status" value="1"/>
</dbReference>
<dbReference type="GO" id="GO:0016757">
    <property type="term" value="F:glycosyltransferase activity"/>
    <property type="evidence" value="ECO:0007669"/>
    <property type="project" value="UniProtKB-KW"/>
</dbReference>
<dbReference type="EMBL" id="CP116507">
    <property type="protein sequence ID" value="WCG23603.1"/>
    <property type="molecule type" value="Genomic_DNA"/>
</dbReference>
<evidence type="ECO:0000256" key="3">
    <source>
        <dbReference type="ARBA" id="ARBA00022723"/>
    </source>
</evidence>
<dbReference type="Proteomes" id="UP001179600">
    <property type="component" value="Chromosome"/>
</dbReference>
<evidence type="ECO:0000313" key="5">
    <source>
        <dbReference type="Proteomes" id="UP001179600"/>
    </source>
</evidence>
<evidence type="ECO:0000313" key="4">
    <source>
        <dbReference type="EMBL" id="WCG23603.1"/>
    </source>
</evidence>
<dbReference type="Gene3D" id="3.90.550.10">
    <property type="entry name" value="Spore Coat Polysaccharide Biosynthesis Protein SpsA, Chain A"/>
    <property type="match status" value="1"/>
</dbReference>
<dbReference type="SUPFAM" id="SSF53448">
    <property type="entry name" value="Nucleotide-diphospho-sugar transferases"/>
    <property type="match status" value="1"/>
</dbReference>
<keyword evidence="1" id="KW-0328">Glycosyltransferase</keyword>
<protein>
    <submittedName>
        <fullName evidence="4">Glycosyltransferase family 8 protein</fullName>
    </submittedName>
</protein>
<dbReference type="PANTHER" id="PTHR13778:SF47">
    <property type="entry name" value="LIPOPOLYSACCHARIDE 1,3-GALACTOSYLTRANSFERASE"/>
    <property type="match status" value="1"/>
</dbReference>
<accession>A0AAE9XNW0</accession>